<feature type="region of interest" description="Disordered" evidence="1">
    <location>
        <begin position="17"/>
        <end position="57"/>
    </location>
</feature>
<feature type="region of interest" description="Disordered" evidence="1">
    <location>
        <begin position="75"/>
        <end position="123"/>
    </location>
</feature>
<gene>
    <name evidence="3" type="ORF">RRG08_044670</name>
</gene>
<comment type="caution">
    <text evidence="3">The sequence shown here is derived from an EMBL/GenBank/DDBJ whole genome shotgun (WGS) entry which is preliminary data.</text>
</comment>
<proteinExistence type="predicted"/>
<dbReference type="EMBL" id="JAWDGP010004590">
    <property type="protein sequence ID" value="KAK3763202.1"/>
    <property type="molecule type" value="Genomic_DNA"/>
</dbReference>
<evidence type="ECO:0000313" key="3">
    <source>
        <dbReference type="EMBL" id="KAK3763202.1"/>
    </source>
</evidence>
<feature type="domain" description="LysM" evidence="2">
    <location>
        <begin position="129"/>
        <end position="172"/>
    </location>
</feature>
<dbReference type="AlphaFoldDB" id="A0AAE1DAE6"/>
<feature type="compositionally biased region" description="Low complexity" evidence="1">
    <location>
        <begin position="543"/>
        <end position="572"/>
    </location>
</feature>
<feature type="region of interest" description="Disordered" evidence="1">
    <location>
        <begin position="336"/>
        <end position="384"/>
    </location>
</feature>
<feature type="region of interest" description="Disordered" evidence="1">
    <location>
        <begin position="628"/>
        <end position="664"/>
    </location>
</feature>
<protein>
    <recommendedName>
        <fullName evidence="2">LysM domain-containing protein</fullName>
    </recommendedName>
</protein>
<dbReference type="SMART" id="SM00257">
    <property type="entry name" value="LysM"/>
    <property type="match status" value="1"/>
</dbReference>
<evidence type="ECO:0000256" key="1">
    <source>
        <dbReference type="SAM" id="MobiDB-lite"/>
    </source>
</evidence>
<feature type="compositionally biased region" description="Low complexity" evidence="1">
    <location>
        <begin position="474"/>
        <end position="487"/>
    </location>
</feature>
<feature type="region of interest" description="Disordered" evidence="1">
    <location>
        <begin position="172"/>
        <end position="199"/>
    </location>
</feature>
<dbReference type="InterPro" id="IPR036779">
    <property type="entry name" value="LysM_dom_sf"/>
</dbReference>
<feature type="compositionally biased region" description="Polar residues" evidence="1">
    <location>
        <begin position="502"/>
        <end position="515"/>
    </location>
</feature>
<keyword evidence="4" id="KW-1185">Reference proteome</keyword>
<sequence length="951" mass="101954">MANITVRAQTALCRFRSGSESDKSHVGAMSGGDATTDRKDEATAAPNQSDSTSPPVVGVDAYTSLNFTATAATTAEPDSHKMSGLSITSSSSSSSSSSSTTTTTASTAAATAKSPLEKKLSRQKPKGTFEYIVEDRDTLIKIGAHFDVTPSELMKVNKMMSRNVFPGQTLFIPDPNYAPSPPTSPATSPPDASPLHSRPKVDVPYVEMADRPMPAVPGHAVQVTSATAAVGGAKKGVVRQPSREELDEADQECLKRFLKMPVRRFVDHVEEDETQSVIPCKGTLLLTPNALMFDPDVSDPLVLNCANQTKYQLVVYMEDLKSVAIYNDYLKKPKEVSSTTKAETYRGGDNRSSASGSPNDGLGTKVEKSEGDSPPETGRTSEELEKMGEMVERAPDMPIQPGRASEEIEHTMAGSGVQSPSTLLKQMSRSSEAASCEITQLGAASDVFGETRDFGPHLGRSSSEVHRQLTSTNSAGSGRVSVSSPSVSGGGEVISTICGGRSESTSEGALSTPTQGFAPVHFTDRSPPNNVIAHPTPVSGQRASASSASAEPSNSESTPSTSSTTLSPALTSQPTQQLILSPSSLSELANVQTRVRLSSSPGSALSQTSSSSSSKTLAADSLSVLTSSVGSSTSSDCAQPSARDKTLESSSSTQDISPKEGLMSSFSPSQQISNFFQFTSSFIRGAAGSQMPDKKSPTGAVPSPTVKVTPPGHILRLQSGCTREEMERVLGPCPDVYQQKGEEACFTEKPYYLQLRPGIPCDRPKDAAPRAFDHRNEGGYLDEYWFAVPRNMADRLYNFLMTWQPEAYGDQEETAPREKFFYDQREVQHLLLARQANQTQGEEAEGSAATSKRRTPSTSSDLSYLHLTEDHFSDHEKAWLFTISSPPVHISLHKSLAWLPTEVDRADIIMSRLWSSDDFNGIHCSSYLNAHINAHGCDDQSIRPSFLCFPL</sequence>
<feature type="region of interest" description="Disordered" evidence="1">
    <location>
        <begin position="836"/>
        <end position="860"/>
    </location>
</feature>
<dbReference type="Proteomes" id="UP001283361">
    <property type="component" value="Unassembled WGS sequence"/>
</dbReference>
<dbReference type="Gene3D" id="3.10.350.10">
    <property type="entry name" value="LysM domain"/>
    <property type="match status" value="1"/>
</dbReference>
<evidence type="ECO:0000313" key="4">
    <source>
        <dbReference type="Proteomes" id="UP001283361"/>
    </source>
</evidence>
<feature type="region of interest" description="Disordered" evidence="1">
    <location>
        <begin position="456"/>
        <end position="577"/>
    </location>
</feature>
<evidence type="ECO:0000259" key="2">
    <source>
        <dbReference type="PROSITE" id="PS51782"/>
    </source>
</evidence>
<feature type="region of interest" description="Disordered" evidence="1">
    <location>
        <begin position="687"/>
        <end position="712"/>
    </location>
</feature>
<dbReference type="SUPFAM" id="SSF54106">
    <property type="entry name" value="LysM domain"/>
    <property type="match status" value="1"/>
</dbReference>
<dbReference type="Pfam" id="PF01476">
    <property type="entry name" value="LysM"/>
    <property type="match status" value="1"/>
</dbReference>
<organism evidence="3 4">
    <name type="scientific">Elysia crispata</name>
    <name type="common">lettuce slug</name>
    <dbReference type="NCBI Taxonomy" id="231223"/>
    <lineage>
        <taxon>Eukaryota</taxon>
        <taxon>Metazoa</taxon>
        <taxon>Spiralia</taxon>
        <taxon>Lophotrochozoa</taxon>
        <taxon>Mollusca</taxon>
        <taxon>Gastropoda</taxon>
        <taxon>Heterobranchia</taxon>
        <taxon>Euthyneura</taxon>
        <taxon>Panpulmonata</taxon>
        <taxon>Sacoglossa</taxon>
        <taxon>Placobranchoidea</taxon>
        <taxon>Plakobranchidae</taxon>
        <taxon>Elysia</taxon>
    </lineage>
</organism>
<feature type="compositionally biased region" description="Polar residues" evidence="1">
    <location>
        <begin position="45"/>
        <end position="54"/>
    </location>
</feature>
<feature type="compositionally biased region" description="Low complexity" evidence="1">
    <location>
        <begin position="88"/>
        <end position="112"/>
    </location>
</feature>
<dbReference type="InterPro" id="IPR018392">
    <property type="entry name" value="LysM"/>
</dbReference>
<name>A0AAE1DAE6_9GAST</name>
<dbReference type="CDD" id="cd00118">
    <property type="entry name" value="LysM"/>
    <property type="match status" value="1"/>
</dbReference>
<feature type="compositionally biased region" description="Pro residues" evidence="1">
    <location>
        <begin position="176"/>
        <end position="192"/>
    </location>
</feature>
<dbReference type="PROSITE" id="PS51782">
    <property type="entry name" value="LYSM"/>
    <property type="match status" value="1"/>
</dbReference>
<reference evidence="3" key="1">
    <citation type="journal article" date="2023" name="G3 (Bethesda)">
        <title>A reference genome for the long-term kleptoplast-retaining sea slug Elysia crispata morphotype clarki.</title>
        <authorList>
            <person name="Eastman K.E."/>
            <person name="Pendleton A.L."/>
            <person name="Shaikh M.A."/>
            <person name="Suttiyut T."/>
            <person name="Ogas R."/>
            <person name="Tomko P."/>
            <person name="Gavelis G."/>
            <person name="Widhalm J.R."/>
            <person name="Wisecaver J.H."/>
        </authorList>
    </citation>
    <scope>NUCLEOTIDE SEQUENCE</scope>
    <source>
        <strain evidence="3">ECLA1</strain>
    </source>
</reference>
<accession>A0AAE1DAE6</accession>